<evidence type="ECO:0000256" key="3">
    <source>
        <dbReference type="ARBA" id="ARBA00023082"/>
    </source>
</evidence>
<dbReference type="Gene3D" id="1.10.1740.10">
    <property type="match status" value="1"/>
</dbReference>
<dbReference type="GO" id="GO:0016987">
    <property type="term" value="F:sigma factor activity"/>
    <property type="evidence" value="ECO:0007669"/>
    <property type="project" value="UniProtKB-KW"/>
</dbReference>
<keyword evidence="11" id="KW-1185">Reference proteome</keyword>
<feature type="compositionally biased region" description="Basic and acidic residues" evidence="6">
    <location>
        <begin position="1064"/>
        <end position="1082"/>
    </location>
</feature>
<feature type="compositionally biased region" description="Pro residues" evidence="6">
    <location>
        <begin position="337"/>
        <end position="351"/>
    </location>
</feature>
<evidence type="ECO:0000259" key="9">
    <source>
        <dbReference type="Pfam" id="PF13490"/>
    </source>
</evidence>
<keyword evidence="5" id="KW-0804">Transcription</keyword>
<gene>
    <name evidence="10" type="ORF">TL08_23535</name>
</gene>
<dbReference type="PANTHER" id="PTHR43133:SF8">
    <property type="entry name" value="RNA POLYMERASE SIGMA FACTOR HI_1459-RELATED"/>
    <property type="match status" value="1"/>
</dbReference>
<dbReference type="PANTHER" id="PTHR43133">
    <property type="entry name" value="RNA POLYMERASE ECF-TYPE SIGMA FACTO"/>
    <property type="match status" value="1"/>
</dbReference>
<dbReference type="EMBL" id="CP014859">
    <property type="protein sequence ID" value="AOS65487.1"/>
    <property type="molecule type" value="Genomic_DNA"/>
</dbReference>
<dbReference type="Proteomes" id="UP000095210">
    <property type="component" value="Chromosome"/>
</dbReference>
<comment type="similarity">
    <text evidence="1">Belongs to the sigma-70 factor family. ECF subfamily.</text>
</comment>
<dbReference type="InterPro" id="IPR007627">
    <property type="entry name" value="RNA_pol_sigma70_r2"/>
</dbReference>
<feature type="compositionally biased region" description="Pro residues" evidence="6">
    <location>
        <begin position="357"/>
        <end position="376"/>
    </location>
</feature>
<feature type="compositionally biased region" description="Low complexity" evidence="6">
    <location>
        <begin position="466"/>
        <end position="478"/>
    </location>
</feature>
<dbReference type="InterPro" id="IPR039425">
    <property type="entry name" value="RNA_pol_sigma-70-like"/>
</dbReference>
<dbReference type="Gene3D" id="1.10.10.10">
    <property type="entry name" value="Winged helix-like DNA-binding domain superfamily/Winged helix DNA-binding domain"/>
    <property type="match status" value="1"/>
</dbReference>
<keyword evidence="3" id="KW-0731">Sigma factor</keyword>
<organism evidence="10 11">
    <name type="scientific">Actinoalloteichus hymeniacidonis</name>
    <dbReference type="NCBI Taxonomy" id="340345"/>
    <lineage>
        <taxon>Bacteria</taxon>
        <taxon>Bacillati</taxon>
        <taxon>Actinomycetota</taxon>
        <taxon>Actinomycetes</taxon>
        <taxon>Pseudonocardiales</taxon>
        <taxon>Pseudonocardiaceae</taxon>
        <taxon>Actinoalloteichus</taxon>
    </lineage>
</organism>
<evidence type="ECO:0000256" key="5">
    <source>
        <dbReference type="ARBA" id="ARBA00023163"/>
    </source>
</evidence>
<dbReference type="InterPro" id="IPR013325">
    <property type="entry name" value="RNA_pol_sigma_r2"/>
</dbReference>
<name>A0AAC9HTN8_9PSEU</name>
<dbReference type="NCBIfam" id="TIGR02937">
    <property type="entry name" value="sigma70-ECF"/>
    <property type="match status" value="1"/>
</dbReference>
<dbReference type="SUPFAM" id="SSF88946">
    <property type="entry name" value="Sigma2 domain of RNA polymerase sigma factors"/>
    <property type="match status" value="1"/>
</dbReference>
<feature type="domain" description="RNA polymerase sigma-70 region 2" evidence="7">
    <location>
        <begin position="31"/>
        <end position="99"/>
    </location>
</feature>
<sequence>MAIVPDELPEPPDTELIDAVRDGSVEAYGTLYERHVTAAYNLARQLAQSRAEQDDLVANAFTKVLDQLRMGNGPDVAFRAYLLTALRNGAYDRTRKERRVSVSDDVGAIPGADVGIPFHDAPIAELERSLAARAFARLPERWRTVLWHTEVEGESVAEVAPLLGLTPNGVSALAYRAREGLRQAYLQVHLAETQAENCRAATERLGAWTRSGLSKRETAQVDAHLDGCLDCRALAAELTDLNGMFREIGGVVLGAGASGYLTVLLAKALHEPAITAGIAATTGGSVVGATSSLPRQWLTAAASTVALVATIAVTLLADAPPVPAALPAPAVEQPARPVVPPAPEQPVPESPAAPAEPGAPAPSPPLPAPPAPPEQPAPTEAVLEVTTPPESLVLSAGGPPGALPISVANVGSADSEIVVADLRLPPGISARLAAANSASVEPARSSVDRSSSDSILARAEPAGLLDAQVAPAPASPSSVDRDPAAPTARPSAADTVLADAASIDCSTDTGSLRCASAAGLAPGASLVFDLEFQAAVDAEGGRVTGTVGAGGTALVELGAIEIEVRKPVDDLALTAEVNGRGEYGAPWLGRIVVTLTNTGSSTDRAEVRVRTPWWLLPGRLPAECDHDRHWSHSRGPAGIGGHELDCAAERPLAPGDSLTVEIPVTRALLVDGSVEVTGELGTASGRVTAPINAPDLVAVLDTVPTELVIGAAPEPLSYRVRNQGAAESEAVELTLRLPPGVAAEDAAGHGCRSEADTITCRSAAGLAPGGEVSFDFTLRAMKHAATGSVAGDLRAGPGTERPLPTGRITVVEPPEIDAVQLTAEVKKSWALPIAHHGAGWSYYSLLRLTVVNTGQTTRPGEITVLPPDGVGTHSFLGAPLTTLPATGSRIGNLLRCGATGQPLVRTTPTLQPGQSHEFYIPLCTTGGARPPAPADLALTATLGGATQHAGVEVRWDRHWFAGHQDPAQPTDAEPRPESTPEAESAPEPPVDETRPAPEPPAEDTTPAEPPPPAEPTPGESSEPQAPTSTEPTPAPPPNMSDLPELPHLPAATASTSTPKSADTPSDRDDQPLDQPAHDHPIR</sequence>
<dbReference type="KEGG" id="ahm:TL08_23535"/>
<proteinExistence type="inferred from homology"/>
<dbReference type="GO" id="GO:0003677">
    <property type="term" value="F:DNA binding"/>
    <property type="evidence" value="ECO:0007669"/>
    <property type="project" value="UniProtKB-KW"/>
</dbReference>
<dbReference type="AlphaFoldDB" id="A0AAC9HTN8"/>
<dbReference type="GO" id="GO:0006352">
    <property type="term" value="P:DNA-templated transcription initiation"/>
    <property type="evidence" value="ECO:0007669"/>
    <property type="project" value="InterPro"/>
</dbReference>
<feature type="region of interest" description="Disordered" evidence="6">
    <location>
        <begin position="335"/>
        <end position="379"/>
    </location>
</feature>
<dbReference type="InterPro" id="IPR014284">
    <property type="entry name" value="RNA_pol_sigma-70_dom"/>
</dbReference>
<feature type="region of interest" description="Disordered" evidence="6">
    <location>
        <begin position="962"/>
        <end position="1082"/>
    </location>
</feature>
<dbReference type="Gene3D" id="1.10.10.1320">
    <property type="entry name" value="Anti-sigma factor, zinc-finger domain"/>
    <property type="match status" value="1"/>
</dbReference>
<accession>A0AAC9HTN8</accession>
<dbReference type="InterPro" id="IPR036388">
    <property type="entry name" value="WH-like_DNA-bd_sf"/>
</dbReference>
<dbReference type="InterPro" id="IPR013249">
    <property type="entry name" value="RNA_pol_sigma70_r4_t2"/>
</dbReference>
<evidence type="ECO:0000256" key="1">
    <source>
        <dbReference type="ARBA" id="ARBA00010641"/>
    </source>
</evidence>
<evidence type="ECO:0000313" key="11">
    <source>
        <dbReference type="Proteomes" id="UP000095210"/>
    </source>
</evidence>
<protein>
    <submittedName>
        <fullName evidence="10">RNA polymerase sigma factor, sigma-70 family</fullName>
    </submittedName>
</protein>
<dbReference type="InterPro" id="IPR027383">
    <property type="entry name" value="Znf_put"/>
</dbReference>
<feature type="domain" description="RNA polymerase sigma factor 70 region 4 type 2" evidence="8">
    <location>
        <begin position="132"/>
        <end position="179"/>
    </location>
</feature>
<dbReference type="CDD" id="cd06171">
    <property type="entry name" value="Sigma70_r4"/>
    <property type="match status" value="1"/>
</dbReference>
<reference evidence="11" key="1">
    <citation type="submission" date="2016-03" db="EMBL/GenBank/DDBJ databases">
        <title>Complete genome sequence of the type strain Actinoalloteichus hymeniacidonis DSM 45092.</title>
        <authorList>
            <person name="Schaffert L."/>
            <person name="Albersmeier A."/>
            <person name="Winkler A."/>
            <person name="Kalinowski J."/>
            <person name="Zotchev S."/>
            <person name="Ruckert C."/>
        </authorList>
    </citation>
    <scope>NUCLEOTIDE SEQUENCE [LARGE SCALE GENOMIC DNA]</scope>
    <source>
        <strain evidence="11">HPA177(T) (DSM 45092(T))</strain>
    </source>
</reference>
<dbReference type="Pfam" id="PF08281">
    <property type="entry name" value="Sigma70_r4_2"/>
    <property type="match status" value="1"/>
</dbReference>
<feature type="compositionally biased region" description="Low complexity" evidence="6">
    <location>
        <begin position="1016"/>
        <end position="1031"/>
    </location>
</feature>
<dbReference type="InterPro" id="IPR013324">
    <property type="entry name" value="RNA_pol_sigma_r3/r4-like"/>
</dbReference>
<feature type="compositionally biased region" description="Low complexity" evidence="6">
    <location>
        <begin position="1047"/>
        <end position="1063"/>
    </location>
</feature>
<dbReference type="Pfam" id="PF04542">
    <property type="entry name" value="Sigma70_r2"/>
    <property type="match status" value="1"/>
</dbReference>
<evidence type="ECO:0000259" key="8">
    <source>
        <dbReference type="Pfam" id="PF08281"/>
    </source>
</evidence>
<evidence type="ECO:0000256" key="2">
    <source>
        <dbReference type="ARBA" id="ARBA00023015"/>
    </source>
</evidence>
<evidence type="ECO:0000256" key="6">
    <source>
        <dbReference type="SAM" id="MobiDB-lite"/>
    </source>
</evidence>
<dbReference type="Pfam" id="PF13490">
    <property type="entry name" value="zf-HC2"/>
    <property type="match status" value="1"/>
</dbReference>
<keyword evidence="4" id="KW-0238">DNA-binding</keyword>
<dbReference type="SUPFAM" id="SSF88659">
    <property type="entry name" value="Sigma3 and sigma4 domains of RNA polymerase sigma factors"/>
    <property type="match status" value="1"/>
</dbReference>
<feature type="region of interest" description="Disordered" evidence="6">
    <location>
        <begin position="466"/>
        <end position="493"/>
    </location>
</feature>
<evidence type="ECO:0000313" key="10">
    <source>
        <dbReference type="EMBL" id="AOS65487.1"/>
    </source>
</evidence>
<evidence type="ECO:0000259" key="7">
    <source>
        <dbReference type="Pfam" id="PF04542"/>
    </source>
</evidence>
<feature type="domain" description="Putative zinc-finger" evidence="9">
    <location>
        <begin position="198"/>
        <end position="232"/>
    </location>
</feature>
<dbReference type="InterPro" id="IPR041916">
    <property type="entry name" value="Anti_sigma_zinc_sf"/>
</dbReference>
<keyword evidence="2" id="KW-0805">Transcription regulation</keyword>
<feature type="region of interest" description="Disordered" evidence="6">
    <location>
        <begin position="435"/>
        <end position="454"/>
    </location>
</feature>
<evidence type="ECO:0000256" key="4">
    <source>
        <dbReference type="ARBA" id="ARBA00023125"/>
    </source>
</evidence>